<proteinExistence type="predicted"/>
<gene>
    <name evidence="1" type="ORF">G5B37_08550</name>
</gene>
<dbReference type="RefSeq" id="WP_164679623.1">
    <property type="nucleotide sequence ID" value="NZ_CP049057.1"/>
</dbReference>
<sequence length="67" mass="7952">MKLLSCKFSGHSLKEISTDSLYIKEFECTRCNQKYTTDGYGRYVKLTKYWRENNRYFETFAASNKSA</sequence>
<accession>A0A6G6GM93</accession>
<keyword evidence="2" id="KW-1185">Reference proteome</keyword>
<reference evidence="1 2" key="1">
    <citation type="submission" date="2020-02" db="EMBL/GenBank/DDBJ databases">
        <title>Complete genome sequence of Flavobacteriaceae bacterium.</title>
        <authorList>
            <person name="Kim S.-J."/>
            <person name="Kim Y.-S."/>
            <person name="Kim K.-H."/>
        </authorList>
    </citation>
    <scope>NUCLEOTIDE SEQUENCE [LARGE SCALE GENOMIC DNA]</scope>
    <source>
        <strain evidence="1 2">RR4-40</strain>
    </source>
</reference>
<organism evidence="1 2">
    <name type="scientific">Rasiella rasia</name>
    <dbReference type="NCBI Taxonomy" id="2744027"/>
    <lineage>
        <taxon>Bacteria</taxon>
        <taxon>Pseudomonadati</taxon>
        <taxon>Bacteroidota</taxon>
        <taxon>Flavobacteriia</taxon>
        <taxon>Flavobacteriales</taxon>
        <taxon>Flavobacteriaceae</taxon>
        <taxon>Rasiella</taxon>
    </lineage>
</organism>
<name>A0A6G6GM93_9FLAO</name>
<protein>
    <submittedName>
        <fullName evidence="1">Uncharacterized protein</fullName>
    </submittedName>
</protein>
<evidence type="ECO:0000313" key="2">
    <source>
        <dbReference type="Proteomes" id="UP000505306"/>
    </source>
</evidence>
<evidence type="ECO:0000313" key="1">
    <source>
        <dbReference type="EMBL" id="QIE59610.1"/>
    </source>
</evidence>
<dbReference type="Proteomes" id="UP000505306">
    <property type="component" value="Chromosome"/>
</dbReference>
<dbReference type="KEGG" id="mgel:G5B37_08550"/>
<dbReference type="AlphaFoldDB" id="A0A6G6GM93"/>
<dbReference type="EMBL" id="CP049057">
    <property type="protein sequence ID" value="QIE59610.1"/>
    <property type="molecule type" value="Genomic_DNA"/>
</dbReference>